<dbReference type="Proteomes" id="UP000184255">
    <property type="component" value="Unassembled WGS sequence"/>
</dbReference>
<dbReference type="AlphaFoldDB" id="A0A1L7SLC5"/>
<organism evidence="1 2">
    <name type="scientific">Fusarium mangiferae</name>
    <name type="common">Mango malformation disease fungus</name>
    <dbReference type="NCBI Taxonomy" id="192010"/>
    <lineage>
        <taxon>Eukaryota</taxon>
        <taxon>Fungi</taxon>
        <taxon>Dikarya</taxon>
        <taxon>Ascomycota</taxon>
        <taxon>Pezizomycotina</taxon>
        <taxon>Sordariomycetes</taxon>
        <taxon>Hypocreomycetidae</taxon>
        <taxon>Hypocreales</taxon>
        <taxon>Nectriaceae</taxon>
        <taxon>Fusarium</taxon>
        <taxon>Fusarium fujikuroi species complex</taxon>
    </lineage>
</organism>
<proteinExistence type="predicted"/>
<evidence type="ECO:0000313" key="2">
    <source>
        <dbReference type="Proteomes" id="UP000184255"/>
    </source>
</evidence>
<dbReference type="VEuPathDB" id="FungiDB:FMAN_05608"/>
<gene>
    <name evidence="1" type="ORF">FMAN_05608</name>
</gene>
<dbReference type="RefSeq" id="XP_041678649.1">
    <property type="nucleotide sequence ID" value="XM_041827713.1"/>
</dbReference>
<comment type="caution">
    <text evidence="1">The sequence shown here is derived from an EMBL/GenBank/DDBJ whole genome shotgun (WGS) entry which is preliminary data.</text>
</comment>
<keyword evidence="2" id="KW-1185">Reference proteome</keyword>
<reference evidence="2" key="1">
    <citation type="journal article" date="2016" name="Genome Biol. Evol.">
        <title>Comparative 'omics' of the Fusarium fujikuroi species complex highlights differences in genetic potential and metabolite synthesis.</title>
        <authorList>
            <person name="Niehaus E.-M."/>
            <person name="Muensterkoetter M."/>
            <person name="Proctor R.H."/>
            <person name="Brown D.W."/>
            <person name="Sharon A."/>
            <person name="Idan Y."/>
            <person name="Oren-Young L."/>
            <person name="Sieber C.M."/>
            <person name="Novak O."/>
            <person name="Pencik A."/>
            <person name="Tarkowska D."/>
            <person name="Hromadova K."/>
            <person name="Freeman S."/>
            <person name="Maymon M."/>
            <person name="Elazar M."/>
            <person name="Youssef S.A."/>
            <person name="El-Shabrawy E.S.M."/>
            <person name="Shalaby A.B.A."/>
            <person name="Houterman P."/>
            <person name="Brock N.L."/>
            <person name="Burkhardt I."/>
            <person name="Tsavkelova E.A."/>
            <person name="Dickschat J.S."/>
            <person name="Galuszka P."/>
            <person name="Gueldener U."/>
            <person name="Tudzynski B."/>
        </authorList>
    </citation>
    <scope>NUCLEOTIDE SEQUENCE [LARGE SCALE GENOMIC DNA]</scope>
    <source>
        <strain evidence="2">MRC7560</strain>
    </source>
</reference>
<name>A0A1L7SLC5_FUSMA</name>
<dbReference type="GeneID" id="65084874"/>
<protein>
    <submittedName>
        <fullName evidence="1">Uncharacterized protein</fullName>
    </submittedName>
</protein>
<dbReference type="EMBL" id="FCQH01000002">
    <property type="protein sequence ID" value="CVK87333.1"/>
    <property type="molecule type" value="Genomic_DNA"/>
</dbReference>
<sequence length="526" mass="58980">MPTSLYLSRPSRTAGLSSLSQDTFYIYIYISRGTVSSRASAASYDILGCHLSLDAKITNLYVFLLHGRLFISDNIIFCRASVLTTCAGPSRQTAALAGRLQVAPSTVSQEVKIDPDSPFDYQFPKVSAEQLKRIIHKLFGHPNMFTIHDCQRATAGCMLNYKQNARSTGNCRSPSFALCFLPETCRWSAKGALTGRDINQRNIQQRIIVHLARRWRSHNFPANAQAPEKDISEAFIKDLDNYILNFHPQSGSQKMAALSPGFPPELREMAVKLLDASSLDALTKASKQCRQLFGLRLFYHMAFRGSEKVVEQGLKTLLRPSAHILPRPLGQVCHAIFFISGGRPLQSDKHSHRQAQDYPPSLPSDELPTLFRQALQEMPLQSISVNVELASPTLPGRLARGLRCLTADRAPKNFYHMVRDMCTPESLESLHIHEDINPIFTNLIQTVRFPNLKRLFAVLNEDRADWGVVPVRTLNELVACRCQGLEWLVLDHKHTLRETSAPDESLMIHPVSLADLDILTIVVSRT</sequence>
<evidence type="ECO:0000313" key="1">
    <source>
        <dbReference type="EMBL" id="CVK87333.1"/>
    </source>
</evidence>
<accession>A0A1L7SLC5</accession>